<dbReference type="RefSeq" id="WP_051277684.1">
    <property type="nucleotide sequence ID" value="NZ_LT906453.1"/>
</dbReference>
<evidence type="ECO:0000256" key="5">
    <source>
        <dbReference type="HAMAP-Rule" id="MF_01114"/>
    </source>
</evidence>
<dbReference type="STRING" id="1121387.GCA_000429885_02142"/>
<evidence type="ECO:0000259" key="6">
    <source>
        <dbReference type="Pfam" id="PF02631"/>
    </source>
</evidence>
<dbReference type="EMBL" id="LT906453">
    <property type="protein sequence ID" value="SNV22296.1"/>
    <property type="molecule type" value="Genomic_DNA"/>
</dbReference>
<gene>
    <name evidence="5 9" type="primary">recX</name>
    <name evidence="9" type="ORF">SAMEA4475696_01476</name>
</gene>
<dbReference type="Pfam" id="PF21981">
    <property type="entry name" value="RecX_HTH3"/>
    <property type="match status" value="1"/>
</dbReference>
<dbReference type="GO" id="GO:0005737">
    <property type="term" value="C:cytoplasm"/>
    <property type="evidence" value="ECO:0007669"/>
    <property type="project" value="UniProtKB-SubCell"/>
</dbReference>
<dbReference type="HAMAP" id="MF_01114">
    <property type="entry name" value="RecX"/>
    <property type="match status" value="1"/>
</dbReference>
<evidence type="ECO:0000256" key="2">
    <source>
        <dbReference type="ARBA" id="ARBA00009695"/>
    </source>
</evidence>
<sequence>MSDDARLARAREAMAQAVAQASRSSQSEGSGALSVSADYAQAKRIALRKLAAAPRSRAQLAEAITAKDIPQETADQVLDRLEDAGLVDDAAYAQMLVRSLRDSKGLSKRSLEMELAKRGVEATIVEDAVEHLDVERDKEAARAVVDKKLRSMSGLDIETKKRRLLGLLGRRGYSAGVAFSVVAQALDALPEHARD</sequence>
<dbReference type="InterPro" id="IPR036388">
    <property type="entry name" value="WH-like_DNA-bd_sf"/>
</dbReference>
<comment type="similarity">
    <text evidence="2 5">Belongs to the RecX family.</text>
</comment>
<dbReference type="Proteomes" id="UP000242637">
    <property type="component" value="Chromosome 1"/>
</dbReference>
<dbReference type="PANTHER" id="PTHR33602:SF1">
    <property type="entry name" value="REGULATORY PROTEIN RECX FAMILY PROTEIN"/>
    <property type="match status" value="1"/>
</dbReference>
<dbReference type="InterPro" id="IPR053924">
    <property type="entry name" value="RecX_HTH_2nd"/>
</dbReference>
<dbReference type="InterPro" id="IPR053926">
    <property type="entry name" value="RecX_HTH_1st"/>
</dbReference>
<feature type="domain" description="RecX second three-helical" evidence="6">
    <location>
        <begin position="88"/>
        <end position="128"/>
    </location>
</feature>
<evidence type="ECO:0000259" key="7">
    <source>
        <dbReference type="Pfam" id="PF21981"/>
    </source>
</evidence>
<dbReference type="OrthoDB" id="5244465at2"/>
<evidence type="ECO:0000313" key="9">
    <source>
        <dbReference type="EMBL" id="SNV22296.1"/>
    </source>
</evidence>
<comment type="function">
    <text evidence="5">Modulates RecA activity.</text>
</comment>
<keyword evidence="4 5" id="KW-0963">Cytoplasm</keyword>
<dbReference type="AlphaFoldDB" id="A0A239VKA1"/>
<name>A0A239VKA1_9MICO</name>
<feature type="domain" description="RecX third three-helical" evidence="7">
    <location>
        <begin position="139"/>
        <end position="181"/>
    </location>
</feature>
<dbReference type="InterPro" id="IPR053925">
    <property type="entry name" value="RecX_HTH_3rd"/>
</dbReference>
<comment type="subcellular location">
    <subcellularLocation>
        <location evidence="1 5">Cytoplasm</location>
    </subcellularLocation>
</comment>
<organism evidence="9 10">
    <name type="scientific">Dermatophilus congolensis</name>
    <dbReference type="NCBI Taxonomy" id="1863"/>
    <lineage>
        <taxon>Bacteria</taxon>
        <taxon>Bacillati</taxon>
        <taxon>Actinomycetota</taxon>
        <taxon>Actinomycetes</taxon>
        <taxon>Micrococcales</taxon>
        <taxon>Dermatophilaceae</taxon>
        <taxon>Dermatophilus</taxon>
    </lineage>
</organism>
<dbReference type="GeneID" id="63459688"/>
<dbReference type="GO" id="GO:0006282">
    <property type="term" value="P:regulation of DNA repair"/>
    <property type="evidence" value="ECO:0007669"/>
    <property type="project" value="UniProtKB-UniRule"/>
</dbReference>
<dbReference type="KEGG" id="dco:SAMEA4475696_1476"/>
<reference evidence="9 10" key="1">
    <citation type="submission" date="2017-06" db="EMBL/GenBank/DDBJ databases">
        <authorList>
            <consortium name="Pathogen Informatics"/>
        </authorList>
    </citation>
    <scope>NUCLEOTIDE SEQUENCE [LARGE SCALE GENOMIC DNA]</scope>
    <source>
        <strain evidence="9 10">NCTC13039</strain>
    </source>
</reference>
<dbReference type="InterPro" id="IPR003783">
    <property type="entry name" value="Regulatory_RecX"/>
</dbReference>
<accession>A0A239VKA1</accession>
<evidence type="ECO:0000259" key="8">
    <source>
        <dbReference type="Pfam" id="PF21982"/>
    </source>
</evidence>
<keyword evidence="10" id="KW-1185">Reference proteome</keyword>
<proteinExistence type="inferred from homology"/>
<evidence type="ECO:0000256" key="3">
    <source>
        <dbReference type="ARBA" id="ARBA00018111"/>
    </source>
</evidence>
<dbReference type="Pfam" id="PF21982">
    <property type="entry name" value="RecX_HTH1"/>
    <property type="match status" value="1"/>
</dbReference>
<protein>
    <recommendedName>
        <fullName evidence="3 5">Regulatory protein RecX</fullName>
    </recommendedName>
</protein>
<evidence type="ECO:0000256" key="1">
    <source>
        <dbReference type="ARBA" id="ARBA00004496"/>
    </source>
</evidence>
<evidence type="ECO:0000313" key="10">
    <source>
        <dbReference type="Proteomes" id="UP000242637"/>
    </source>
</evidence>
<evidence type="ECO:0000256" key="4">
    <source>
        <dbReference type="ARBA" id="ARBA00022490"/>
    </source>
</evidence>
<feature type="domain" description="RecX first three-helical" evidence="8">
    <location>
        <begin position="42"/>
        <end position="81"/>
    </location>
</feature>
<dbReference type="Gene3D" id="1.10.10.10">
    <property type="entry name" value="Winged helix-like DNA-binding domain superfamily/Winged helix DNA-binding domain"/>
    <property type="match status" value="2"/>
</dbReference>
<dbReference type="Pfam" id="PF02631">
    <property type="entry name" value="RecX_HTH2"/>
    <property type="match status" value="1"/>
</dbReference>
<dbReference type="PANTHER" id="PTHR33602">
    <property type="entry name" value="REGULATORY PROTEIN RECX FAMILY PROTEIN"/>
    <property type="match status" value="1"/>
</dbReference>